<dbReference type="AlphaFoldDB" id="A0A1F4R8J8"/>
<protein>
    <submittedName>
        <fullName evidence="1">Uncharacterized protein</fullName>
    </submittedName>
</protein>
<gene>
    <name evidence="1" type="ORF">A3H38_02185</name>
</gene>
<sequence length="109" mass="12343">MQVLGLWIRYIYCKGKNMPVNQNTTTKSGPNLAALGFKSPMEVIDILALLKVDGEPIIKDDRAILDPKLKAQAVLEYFHTKFNITPNDIPYLASLIKQDLKSGKLNWRK</sequence>
<organism evidence="1 2">
    <name type="scientific">candidate division WOR-1 bacterium RIFCSPLOWO2_02_FULL_46_20</name>
    <dbReference type="NCBI Taxonomy" id="1802567"/>
    <lineage>
        <taxon>Bacteria</taxon>
        <taxon>Bacillati</taxon>
        <taxon>Saganbacteria</taxon>
    </lineage>
</organism>
<dbReference type="Proteomes" id="UP000176938">
    <property type="component" value="Unassembled WGS sequence"/>
</dbReference>
<comment type="caution">
    <text evidence="1">The sequence shown here is derived from an EMBL/GenBank/DDBJ whole genome shotgun (WGS) entry which is preliminary data.</text>
</comment>
<evidence type="ECO:0000313" key="2">
    <source>
        <dbReference type="Proteomes" id="UP000176938"/>
    </source>
</evidence>
<dbReference type="EMBL" id="METP01000050">
    <property type="protein sequence ID" value="OGC04490.1"/>
    <property type="molecule type" value="Genomic_DNA"/>
</dbReference>
<name>A0A1F4R8J8_UNCSA</name>
<proteinExistence type="predicted"/>
<evidence type="ECO:0000313" key="1">
    <source>
        <dbReference type="EMBL" id="OGC04490.1"/>
    </source>
</evidence>
<accession>A0A1F4R8J8</accession>
<reference evidence="1 2" key="1">
    <citation type="journal article" date="2016" name="Nat. Commun.">
        <title>Thousands of microbial genomes shed light on interconnected biogeochemical processes in an aquifer system.</title>
        <authorList>
            <person name="Anantharaman K."/>
            <person name="Brown C.T."/>
            <person name="Hug L.A."/>
            <person name="Sharon I."/>
            <person name="Castelle C.J."/>
            <person name="Probst A.J."/>
            <person name="Thomas B.C."/>
            <person name="Singh A."/>
            <person name="Wilkins M.J."/>
            <person name="Karaoz U."/>
            <person name="Brodie E.L."/>
            <person name="Williams K.H."/>
            <person name="Hubbard S.S."/>
            <person name="Banfield J.F."/>
        </authorList>
    </citation>
    <scope>NUCLEOTIDE SEQUENCE [LARGE SCALE GENOMIC DNA]</scope>
</reference>